<keyword evidence="4" id="KW-1185">Reference proteome</keyword>
<keyword evidence="2" id="KW-1133">Transmembrane helix</keyword>
<feature type="region of interest" description="Disordered" evidence="1">
    <location>
        <begin position="1"/>
        <end position="24"/>
    </location>
</feature>
<sequence>MNGFGRPGLSHLGQPQPRPEDGPAARTAAKRLSLASSSNIRVCQERFGVLLSHVDHDSAPDVNLPVRRRVVQLPQDLLLRHLPVRHAGFAAHESIISLVRRRARGSVSLQFFWAWMAARRTSLMHWSCVLTLGISFLAMVSQTLRRRAFSCSTVRCFFFTAGSGASWENFAKILVM</sequence>
<organism evidence="3 4">
    <name type="scientific">Liparis tanakae</name>
    <name type="common">Tanaka's snailfish</name>
    <dbReference type="NCBI Taxonomy" id="230148"/>
    <lineage>
        <taxon>Eukaryota</taxon>
        <taxon>Metazoa</taxon>
        <taxon>Chordata</taxon>
        <taxon>Craniata</taxon>
        <taxon>Vertebrata</taxon>
        <taxon>Euteleostomi</taxon>
        <taxon>Actinopterygii</taxon>
        <taxon>Neopterygii</taxon>
        <taxon>Teleostei</taxon>
        <taxon>Neoteleostei</taxon>
        <taxon>Acanthomorphata</taxon>
        <taxon>Eupercaria</taxon>
        <taxon>Perciformes</taxon>
        <taxon>Cottioidei</taxon>
        <taxon>Cottales</taxon>
        <taxon>Liparidae</taxon>
        <taxon>Liparis</taxon>
    </lineage>
</organism>
<reference evidence="3 4" key="1">
    <citation type="submission" date="2019-03" db="EMBL/GenBank/DDBJ databases">
        <title>First draft genome of Liparis tanakae, snailfish: a comprehensive survey of snailfish specific genes.</title>
        <authorList>
            <person name="Kim W."/>
            <person name="Song I."/>
            <person name="Jeong J.-H."/>
            <person name="Kim D."/>
            <person name="Kim S."/>
            <person name="Ryu S."/>
            <person name="Song J.Y."/>
            <person name="Lee S.K."/>
        </authorList>
    </citation>
    <scope>NUCLEOTIDE SEQUENCE [LARGE SCALE GENOMIC DNA]</scope>
    <source>
        <tissue evidence="3">Muscle</tissue>
    </source>
</reference>
<name>A0A4Z2F8C8_9TELE</name>
<evidence type="ECO:0000256" key="2">
    <source>
        <dbReference type="SAM" id="Phobius"/>
    </source>
</evidence>
<keyword evidence="2" id="KW-0472">Membrane</keyword>
<evidence type="ECO:0000313" key="3">
    <source>
        <dbReference type="EMBL" id="TNN37486.1"/>
    </source>
</evidence>
<protein>
    <submittedName>
        <fullName evidence="3">Uncharacterized protein</fullName>
    </submittedName>
</protein>
<dbReference type="EMBL" id="SRLO01001481">
    <property type="protein sequence ID" value="TNN37486.1"/>
    <property type="molecule type" value="Genomic_DNA"/>
</dbReference>
<dbReference type="Proteomes" id="UP000314294">
    <property type="component" value="Unassembled WGS sequence"/>
</dbReference>
<keyword evidence="2" id="KW-0812">Transmembrane</keyword>
<comment type="caution">
    <text evidence="3">The sequence shown here is derived from an EMBL/GenBank/DDBJ whole genome shotgun (WGS) entry which is preliminary data.</text>
</comment>
<feature type="transmembrane region" description="Helical" evidence="2">
    <location>
        <begin position="123"/>
        <end position="140"/>
    </location>
</feature>
<gene>
    <name evidence="3" type="ORF">EYF80_052347</name>
</gene>
<evidence type="ECO:0000256" key="1">
    <source>
        <dbReference type="SAM" id="MobiDB-lite"/>
    </source>
</evidence>
<dbReference type="AlphaFoldDB" id="A0A4Z2F8C8"/>
<proteinExistence type="predicted"/>
<evidence type="ECO:0000313" key="4">
    <source>
        <dbReference type="Proteomes" id="UP000314294"/>
    </source>
</evidence>
<accession>A0A4Z2F8C8</accession>